<proteinExistence type="predicted"/>
<comment type="caution">
    <text evidence="2">The sequence shown here is derived from an EMBL/GenBank/DDBJ whole genome shotgun (WGS) entry which is preliminary data.</text>
</comment>
<dbReference type="Pfam" id="PF02405">
    <property type="entry name" value="MlaE"/>
    <property type="match status" value="1"/>
</dbReference>
<keyword evidence="1" id="KW-1133">Transmembrane helix</keyword>
<feature type="transmembrane region" description="Helical" evidence="1">
    <location>
        <begin position="205"/>
        <end position="225"/>
    </location>
</feature>
<dbReference type="PANTHER" id="PTHR30188">
    <property type="entry name" value="ABC TRANSPORTER PERMEASE PROTEIN-RELATED"/>
    <property type="match status" value="1"/>
</dbReference>
<evidence type="ECO:0000313" key="2">
    <source>
        <dbReference type="EMBL" id="TDQ83259.1"/>
    </source>
</evidence>
<name>A0A4R6WTZ7_9PROT</name>
<accession>A0A4R6WTZ7</accession>
<dbReference type="AlphaFoldDB" id="A0A4R6WTZ7"/>
<feature type="transmembrane region" description="Helical" evidence="1">
    <location>
        <begin position="58"/>
        <end position="78"/>
    </location>
</feature>
<dbReference type="RefSeq" id="WP_133613028.1">
    <property type="nucleotide sequence ID" value="NZ_SNYW01000007.1"/>
</dbReference>
<gene>
    <name evidence="2" type="ORF">A8950_1545</name>
</gene>
<feature type="transmembrane region" description="Helical" evidence="1">
    <location>
        <begin position="149"/>
        <end position="168"/>
    </location>
</feature>
<keyword evidence="1" id="KW-0812">Transmembrane</keyword>
<dbReference type="Proteomes" id="UP000295783">
    <property type="component" value="Unassembled WGS sequence"/>
</dbReference>
<protein>
    <submittedName>
        <fullName evidence="2">Phospholipid/cholesterol/gamma-HCH transport system permease protein</fullName>
    </submittedName>
</protein>
<dbReference type="InterPro" id="IPR030802">
    <property type="entry name" value="Permease_MalE"/>
</dbReference>
<feature type="transmembrane region" description="Helical" evidence="1">
    <location>
        <begin position="245"/>
        <end position="263"/>
    </location>
</feature>
<dbReference type="OrthoDB" id="9806241at2"/>
<dbReference type="GO" id="GO:0043190">
    <property type="term" value="C:ATP-binding cassette (ABC) transporter complex"/>
    <property type="evidence" value="ECO:0007669"/>
    <property type="project" value="InterPro"/>
</dbReference>
<keyword evidence="1" id="KW-0472">Membrane</keyword>
<feature type="transmembrane region" description="Helical" evidence="1">
    <location>
        <begin position="21"/>
        <end position="38"/>
    </location>
</feature>
<reference evidence="2 3" key="1">
    <citation type="submission" date="2019-03" db="EMBL/GenBank/DDBJ databases">
        <title>Genomic Encyclopedia of Type Strains, Phase III (KMG-III): the genomes of soil and plant-associated and newly described type strains.</title>
        <authorList>
            <person name="Whitman W."/>
        </authorList>
    </citation>
    <scope>NUCLEOTIDE SEQUENCE [LARGE SCALE GENOMIC DNA]</scope>
    <source>
        <strain evidence="2 3">CGMCC 1.7660</strain>
    </source>
</reference>
<sequence>MANPAKIFEQIGRRTIAGLDEMGYAAALFCEAIYWTLTGWRQRQPVRLNSVMAAMAEIGVAAMPIATLLAATIGLMLAIQSLYSLGLFGAEAYAYIGIALSVVREFSPMIMGILVAGRSGSAIAARLATMNINQEVDALMVMGINPVRFLVSPVLIALVIMMPCLAMWANLVSILAAGLYVSAELNQSFGAYLNDTMDILKTEDVWHGLGKAALFGIIIALVGVVNGSLVKGGAEGVGRVTTRSVVLSVTLIVVADMVFAYMTTR</sequence>
<keyword evidence="3" id="KW-1185">Reference proteome</keyword>
<dbReference type="GO" id="GO:0005548">
    <property type="term" value="F:phospholipid transporter activity"/>
    <property type="evidence" value="ECO:0007669"/>
    <property type="project" value="TreeGrafter"/>
</dbReference>
<organism evidence="2 3">
    <name type="scientific">Dongia mobilis</name>
    <dbReference type="NCBI Taxonomy" id="578943"/>
    <lineage>
        <taxon>Bacteria</taxon>
        <taxon>Pseudomonadati</taxon>
        <taxon>Pseudomonadota</taxon>
        <taxon>Alphaproteobacteria</taxon>
        <taxon>Rhodospirillales</taxon>
        <taxon>Dongiaceae</taxon>
        <taxon>Dongia</taxon>
    </lineage>
</organism>
<dbReference type="EMBL" id="SNYW01000007">
    <property type="protein sequence ID" value="TDQ83259.1"/>
    <property type="molecule type" value="Genomic_DNA"/>
</dbReference>
<evidence type="ECO:0000313" key="3">
    <source>
        <dbReference type="Proteomes" id="UP000295783"/>
    </source>
</evidence>
<evidence type="ECO:0000256" key="1">
    <source>
        <dbReference type="SAM" id="Phobius"/>
    </source>
</evidence>